<keyword evidence="4 5" id="KW-0413">Isomerase</keyword>
<dbReference type="Proteomes" id="UP000534186">
    <property type="component" value="Unassembled WGS sequence"/>
</dbReference>
<evidence type="ECO:0000256" key="6">
    <source>
        <dbReference type="RuleBase" id="RU003915"/>
    </source>
</evidence>
<evidence type="ECO:0000256" key="7">
    <source>
        <dbReference type="SAM" id="MobiDB-lite"/>
    </source>
</evidence>
<evidence type="ECO:0000256" key="5">
    <source>
        <dbReference type="PROSITE-ProRule" id="PRU00277"/>
    </source>
</evidence>
<evidence type="ECO:0000256" key="4">
    <source>
        <dbReference type="ARBA" id="ARBA00023235"/>
    </source>
</evidence>
<feature type="signal peptide" evidence="8">
    <location>
        <begin position="1"/>
        <end position="20"/>
    </location>
</feature>
<feature type="compositionally biased region" description="Low complexity" evidence="7">
    <location>
        <begin position="21"/>
        <end position="42"/>
    </location>
</feature>
<feature type="compositionally biased region" description="Pro residues" evidence="7">
    <location>
        <begin position="193"/>
        <end position="206"/>
    </location>
</feature>
<evidence type="ECO:0000256" key="1">
    <source>
        <dbReference type="ARBA" id="ARBA00000971"/>
    </source>
</evidence>
<dbReference type="EMBL" id="JACCCV010000001">
    <property type="protein sequence ID" value="NYF51400.1"/>
    <property type="molecule type" value="Genomic_DNA"/>
</dbReference>
<dbReference type="Pfam" id="PF00254">
    <property type="entry name" value="FKBP_C"/>
    <property type="match status" value="1"/>
</dbReference>
<dbReference type="InterPro" id="IPR001179">
    <property type="entry name" value="PPIase_FKBP_dom"/>
</dbReference>
<comment type="caution">
    <text evidence="10">The sequence shown here is derived from an EMBL/GenBank/DDBJ whole genome shotgun (WGS) entry which is preliminary data.</text>
</comment>
<dbReference type="EC" id="5.2.1.8" evidence="6"/>
<feature type="compositionally biased region" description="Pro residues" evidence="7">
    <location>
        <begin position="168"/>
        <end position="181"/>
    </location>
</feature>
<evidence type="ECO:0000313" key="11">
    <source>
        <dbReference type="Proteomes" id="UP000534186"/>
    </source>
</evidence>
<feature type="compositionally biased region" description="Pro residues" evidence="7">
    <location>
        <begin position="213"/>
        <end position="232"/>
    </location>
</feature>
<keyword evidence="3 5" id="KW-0697">Rotamase</keyword>
<dbReference type="PROSITE" id="PS50059">
    <property type="entry name" value="FKBP_PPIASE"/>
    <property type="match status" value="1"/>
</dbReference>
<organism evidence="10 11">
    <name type="scientific">Tunturiibacter lichenicola</name>
    <dbReference type="NCBI Taxonomy" id="2051959"/>
    <lineage>
        <taxon>Bacteria</taxon>
        <taxon>Pseudomonadati</taxon>
        <taxon>Acidobacteriota</taxon>
        <taxon>Terriglobia</taxon>
        <taxon>Terriglobales</taxon>
        <taxon>Acidobacteriaceae</taxon>
        <taxon>Tunturiibacter</taxon>
    </lineage>
</organism>
<reference evidence="10 11" key="1">
    <citation type="submission" date="2020-07" db="EMBL/GenBank/DDBJ databases">
        <title>Genomic Encyclopedia of Type Strains, Phase IV (KMG-V): Genome sequencing to study the core and pangenomes of soil and plant-associated prokaryotes.</title>
        <authorList>
            <person name="Whitman W."/>
        </authorList>
    </citation>
    <scope>NUCLEOTIDE SEQUENCE [LARGE SCALE GENOMIC DNA]</scope>
    <source>
        <strain evidence="10 11">M8UP30</strain>
    </source>
</reference>
<name>A0A7Y9NL62_9BACT</name>
<keyword evidence="8" id="KW-0732">Signal</keyword>
<sequence>MIAKLPSITLLAAFTTVATAQTTPKATTTTPHHTTAAKTATTPPNIPKVVGLPKPLYTLRYIDTKIGTGGPAEERKYYTVHYTGWLTNGTKFDSSFDHPGGEPITFPYGAHRVIMGWDTGFQGMHVGGKRRLFVPYQLAYGESGRPPVIPAKADLIFDVELVSMSDTPPQPKQAPVPPNAAPKPSETPAQPSATPPAQTPSTPPAKPATDTPPANPTSPTPPSTTPPHPETL</sequence>
<evidence type="ECO:0000259" key="9">
    <source>
        <dbReference type="PROSITE" id="PS50059"/>
    </source>
</evidence>
<evidence type="ECO:0000256" key="8">
    <source>
        <dbReference type="SAM" id="SignalP"/>
    </source>
</evidence>
<evidence type="ECO:0000256" key="2">
    <source>
        <dbReference type="ARBA" id="ARBA00006577"/>
    </source>
</evidence>
<evidence type="ECO:0000256" key="3">
    <source>
        <dbReference type="ARBA" id="ARBA00023110"/>
    </source>
</evidence>
<dbReference type="Gene3D" id="3.10.50.40">
    <property type="match status" value="1"/>
</dbReference>
<dbReference type="SUPFAM" id="SSF54534">
    <property type="entry name" value="FKBP-like"/>
    <property type="match status" value="1"/>
</dbReference>
<dbReference type="GO" id="GO:0003755">
    <property type="term" value="F:peptidyl-prolyl cis-trans isomerase activity"/>
    <property type="evidence" value="ECO:0007669"/>
    <property type="project" value="UniProtKB-UniRule"/>
</dbReference>
<dbReference type="FunFam" id="3.10.50.40:FF:000006">
    <property type="entry name" value="Peptidyl-prolyl cis-trans isomerase"/>
    <property type="match status" value="1"/>
</dbReference>
<dbReference type="InterPro" id="IPR046357">
    <property type="entry name" value="PPIase_dom_sf"/>
</dbReference>
<proteinExistence type="inferred from homology"/>
<comment type="similarity">
    <text evidence="2 6">Belongs to the FKBP-type PPIase family.</text>
</comment>
<dbReference type="PANTHER" id="PTHR43811:SF19">
    <property type="entry name" value="39 KDA FK506-BINDING NUCLEAR PROTEIN"/>
    <property type="match status" value="1"/>
</dbReference>
<gene>
    <name evidence="10" type="ORF">HDF12_001765</name>
</gene>
<dbReference type="AlphaFoldDB" id="A0A7Y9NL62"/>
<feature type="region of interest" description="Disordered" evidence="7">
    <location>
        <begin position="21"/>
        <end position="45"/>
    </location>
</feature>
<protein>
    <recommendedName>
        <fullName evidence="6">Peptidyl-prolyl cis-trans isomerase</fullName>
        <ecNumber evidence="6">5.2.1.8</ecNumber>
    </recommendedName>
</protein>
<comment type="catalytic activity">
    <reaction evidence="1 5 6">
        <text>[protein]-peptidylproline (omega=180) = [protein]-peptidylproline (omega=0)</text>
        <dbReference type="Rhea" id="RHEA:16237"/>
        <dbReference type="Rhea" id="RHEA-COMP:10747"/>
        <dbReference type="Rhea" id="RHEA-COMP:10748"/>
        <dbReference type="ChEBI" id="CHEBI:83833"/>
        <dbReference type="ChEBI" id="CHEBI:83834"/>
        <dbReference type="EC" id="5.2.1.8"/>
    </reaction>
</comment>
<feature type="compositionally biased region" description="Low complexity" evidence="7">
    <location>
        <begin position="182"/>
        <end position="192"/>
    </location>
</feature>
<accession>A0A7Y9NL62</accession>
<dbReference type="PANTHER" id="PTHR43811">
    <property type="entry name" value="FKBP-TYPE PEPTIDYL-PROLYL CIS-TRANS ISOMERASE FKPA"/>
    <property type="match status" value="1"/>
</dbReference>
<feature type="region of interest" description="Disordered" evidence="7">
    <location>
        <begin position="165"/>
        <end position="232"/>
    </location>
</feature>
<dbReference type="PRINTS" id="PR01217">
    <property type="entry name" value="PRICHEXTENSN"/>
</dbReference>
<feature type="domain" description="PPIase FKBP-type" evidence="9">
    <location>
        <begin position="75"/>
        <end position="165"/>
    </location>
</feature>
<evidence type="ECO:0000313" key="10">
    <source>
        <dbReference type="EMBL" id="NYF51400.1"/>
    </source>
</evidence>
<feature type="chain" id="PRO_5031225218" description="Peptidyl-prolyl cis-trans isomerase" evidence="8">
    <location>
        <begin position="21"/>
        <end position="232"/>
    </location>
</feature>